<protein>
    <submittedName>
        <fullName evidence="1">Uncharacterized protein</fullName>
    </submittedName>
</protein>
<proteinExistence type="predicted"/>
<evidence type="ECO:0000313" key="1">
    <source>
        <dbReference type="EMBL" id="ADN61980.1"/>
    </source>
</evidence>
<dbReference type="KEGG" id="bgf:BC1003_6088"/>
<dbReference type="STRING" id="640512.BC1003_6088"/>
<dbReference type="HOGENOM" id="CLU_2895439_0_0_4"/>
<sequence length="62" mass="6497">MPSFDADELETFSFGCVRKAGGISEHVPPTYLAEAGIEPSVGSRGDLEPLGYIPPAEAEANC</sequence>
<reference evidence="1" key="1">
    <citation type="submission" date="2010-09" db="EMBL/GenBank/DDBJ databases">
        <title>Complete sequence of chromosome2 of Burkholderia sp. CCGE1003.</title>
        <authorList>
            <consortium name="US DOE Joint Genome Institute"/>
            <person name="Lucas S."/>
            <person name="Copeland A."/>
            <person name="Lapidus A."/>
            <person name="Cheng J.-F."/>
            <person name="Bruce D."/>
            <person name="Goodwin L."/>
            <person name="Pitluck S."/>
            <person name="Daligault H."/>
            <person name="Davenport K."/>
            <person name="Detter J.C."/>
            <person name="Han C."/>
            <person name="Tapia R."/>
            <person name="Land M."/>
            <person name="Hauser L."/>
            <person name="Jeffries C."/>
            <person name="Kyrpides N."/>
            <person name="Ivanova N."/>
            <person name="Ovchinnikova G."/>
            <person name="Martinez-Romero E."/>
            <person name="Rogel M.A."/>
            <person name="Auchtung J."/>
            <person name="Tiedje J.M."/>
            <person name="Woyke T."/>
        </authorList>
    </citation>
    <scope>NUCLEOTIDE SEQUENCE</scope>
    <source>
        <strain evidence="1">CCGE1003</strain>
    </source>
</reference>
<name>E1TIS1_BURSG</name>
<gene>
    <name evidence="1" type="ordered locus">BC1003_6088</name>
</gene>
<accession>E1TIS1</accession>
<organism evidence="1">
    <name type="scientific">Burkholderia sp. (strain CCGE1003)</name>
    <dbReference type="NCBI Taxonomy" id="640512"/>
    <lineage>
        <taxon>Bacteria</taxon>
        <taxon>Pseudomonadati</taxon>
        <taxon>Pseudomonadota</taxon>
        <taxon>Betaproteobacteria</taxon>
        <taxon>Burkholderiales</taxon>
        <taxon>Burkholderiaceae</taxon>
        <taxon>Burkholderia</taxon>
    </lineage>
</organism>
<dbReference type="EMBL" id="CP002218">
    <property type="protein sequence ID" value="ADN61980.1"/>
    <property type="molecule type" value="Genomic_DNA"/>
</dbReference>
<dbReference type="AlphaFoldDB" id="E1TIS1"/>